<feature type="domain" description="Alpha galactosidase C-terminal" evidence="7">
    <location>
        <begin position="379"/>
        <end position="457"/>
    </location>
</feature>
<dbReference type="PRINTS" id="PR00740">
    <property type="entry name" value="GLHYDRLASE27"/>
</dbReference>
<comment type="caution">
    <text evidence="8">The sequence shown here is derived from an EMBL/GenBank/DDBJ whole genome shotgun (WGS) entry which is preliminary data.</text>
</comment>
<dbReference type="InterPro" id="IPR002241">
    <property type="entry name" value="Glyco_hydro_27"/>
</dbReference>
<keyword evidence="4 5" id="KW-0326">Glycosidase</keyword>
<dbReference type="Pfam" id="PF17801">
    <property type="entry name" value="Melibiase_C"/>
    <property type="match status" value="1"/>
</dbReference>
<dbReference type="InterPro" id="IPR013780">
    <property type="entry name" value="Glyco_hydro_b"/>
</dbReference>
<dbReference type="InterPro" id="IPR017853">
    <property type="entry name" value="GH"/>
</dbReference>
<evidence type="ECO:0000256" key="3">
    <source>
        <dbReference type="ARBA" id="ARBA00022801"/>
    </source>
</evidence>
<evidence type="ECO:0000256" key="6">
    <source>
        <dbReference type="SAM" id="SignalP"/>
    </source>
</evidence>
<keyword evidence="2 6" id="KW-0732">Signal</keyword>
<dbReference type="GO" id="GO:0004557">
    <property type="term" value="F:alpha-galactosidase activity"/>
    <property type="evidence" value="ECO:0007669"/>
    <property type="project" value="UniProtKB-EC"/>
</dbReference>
<dbReference type="Pfam" id="PF16499">
    <property type="entry name" value="Melibiase_2"/>
    <property type="match status" value="2"/>
</dbReference>
<evidence type="ECO:0000256" key="5">
    <source>
        <dbReference type="RuleBase" id="RU361168"/>
    </source>
</evidence>
<proteinExistence type="inferred from homology"/>
<comment type="catalytic activity">
    <reaction evidence="5">
        <text>Hydrolysis of terminal, non-reducing alpha-D-galactose residues in alpha-D-galactosides, including galactose oligosaccharides, galactomannans and galactolipids.</text>
        <dbReference type="EC" id="3.2.1.22"/>
    </reaction>
</comment>
<evidence type="ECO:0000313" key="8">
    <source>
        <dbReference type="EMBL" id="NWK55630.1"/>
    </source>
</evidence>
<evidence type="ECO:0000256" key="2">
    <source>
        <dbReference type="ARBA" id="ARBA00022729"/>
    </source>
</evidence>
<reference evidence="8 9" key="1">
    <citation type="submission" date="2020-07" db="EMBL/GenBank/DDBJ databases">
        <title>Roseicoccus Jingziensis gen. nov., sp. nov., isolated from coastal seawater.</title>
        <authorList>
            <person name="Feng X."/>
        </authorList>
    </citation>
    <scope>NUCLEOTIDE SEQUENCE [LARGE SCALE GENOMIC DNA]</scope>
    <source>
        <strain evidence="8 9">N1E253</strain>
    </source>
</reference>
<dbReference type="EMBL" id="JACBAZ010000003">
    <property type="protein sequence ID" value="NWK55630.1"/>
    <property type="molecule type" value="Genomic_DNA"/>
</dbReference>
<dbReference type="Gene3D" id="2.60.40.1180">
    <property type="entry name" value="Golgi alpha-mannosidase II"/>
    <property type="match status" value="1"/>
</dbReference>
<evidence type="ECO:0000259" key="7">
    <source>
        <dbReference type="Pfam" id="PF17801"/>
    </source>
</evidence>
<evidence type="ECO:0000313" key="9">
    <source>
        <dbReference type="Proteomes" id="UP000557872"/>
    </source>
</evidence>
<dbReference type="PANTHER" id="PTHR11452:SF42">
    <property type="entry name" value="ALPHA-GALACTOSIDASE"/>
    <property type="match status" value="1"/>
</dbReference>
<evidence type="ECO:0000256" key="1">
    <source>
        <dbReference type="ARBA" id="ARBA00009743"/>
    </source>
</evidence>
<dbReference type="PANTHER" id="PTHR11452">
    <property type="entry name" value="ALPHA-GALACTOSIDASE/ALPHA-N-ACETYLGALACTOSAMINIDASE"/>
    <property type="match status" value="1"/>
</dbReference>
<dbReference type="CDD" id="cd14792">
    <property type="entry name" value="GH27"/>
    <property type="match status" value="1"/>
</dbReference>
<dbReference type="InterPro" id="IPR013785">
    <property type="entry name" value="Aldolase_TIM"/>
</dbReference>
<evidence type="ECO:0000256" key="4">
    <source>
        <dbReference type="ARBA" id="ARBA00023295"/>
    </source>
</evidence>
<gene>
    <name evidence="8" type="ORF">HW115_08405</name>
</gene>
<comment type="similarity">
    <text evidence="1 5">Belongs to the glycosyl hydrolase 27 family.</text>
</comment>
<keyword evidence="3 5" id="KW-0378">Hydrolase</keyword>
<dbReference type="AlphaFoldDB" id="A0A851GLJ0"/>
<dbReference type="InterPro" id="IPR041233">
    <property type="entry name" value="Melibiase_C"/>
</dbReference>
<dbReference type="GO" id="GO:0005975">
    <property type="term" value="P:carbohydrate metabolic process"/>
    <property type="evidence" value="ECO:0007669"/>
    <property type="project" value="InterPro"/>
</dbReference>
<feature type="signal peptide" evidence="6">
    <location>
        <begin position="1"/>
        <end position="21"/>
    </location>
</feature>
<dbReference type="Proteomes" id="UP000557872">
    <property type="component" value="Unassembled WGS sequence"/>
</dbReference>
<dbReference type="SUPFAM" id="SSF51011">
    <property type="entry name" value="Glycosyl hydrolase domain"/>
    <property type="match status" value="1"/>
</dbReference>
<dbReference type="Gene3D" id="3.20.20.70">
    <property type="entry name" value="Aldolase class I"/>
    <property type="match status" value="1"/>
</dbReference>
<organism evidence="8 9">
    <name type="scientific">Oceaniferula marina</name>
    <dbReference type="NCBI Taxonomy" id="2748318"/>
    <lineage>
        <taxon>Bacteria</taxon>
        <taxon>Pseudomonadati</taxon>
        <taxon>Verrucomicrobiota</taxon>
        <taxon>Verrucomicrobiia</taxon>
        <taxon>Verrucomicrobiales</taxon>
        <taxon>Verrucomicrobiaceae</taxon>
        <taxon>Oceaniferula</taxon>
    </lineage>
</organism>
<keyword evidence="9" id="KW-1185">Reference proteome</keyword>
<feature type="chain" id="PRO_5032717195" description="Alpha-galactosidase" evidence="6">
    <location>
        <begin position="22"/>
        <end position="461"/>
    </location>
</feature>
<dbReference type="RefSeq" id="WP_178932177.1">
    <property type="nucleotide sequence ID" value="NZ_JACBAZ010000003.1"/>
</dbReference>
<keyword evidence="5" id="KW-1015">Disulfide bond</keyword>
<sequence>MRLLNKMLGTVLIGSVSVSLANSVESVSENSKKAFHAWASTPPMGWNSWDCYGPTVTEDEVKANADYMAKHLKDTGWEYIVVDIRWYVENTKAGGYNRNNPQYVMDQYGRLQPATNRFPSSAGGKGFKPLADYVHSKGLKFGIHLMRGIPIAAVKKNTPILGSTAKAADVHSQEKMCRWLKDMYKVEAGREGSQEYYDSIFKMYAEWGVDYVKVDDLSFPYHKDEIEMIRKAIDKTGRRIVFSTSPGKSPLSEAEHLKGHANLWRMSGDLWDNWKSVEHSFALCRSWSKHVGTGHWPDADMLPLGRLSIRGERGRDRMSKLSKDEQITLMTLWSIFRSPLMFGGDLPSNDEFTLSLLNNKEVMAVNQASTGNREILNKDGLSIWVADVPHSKEKYVALFNVHSPNGEKPVNMTLNFKDIGLVGTCKVRDLWTSKDLGDAEESYSVIVPKHGSKLYKVTPKE</sequence>
<accession>A0A851GLJ0</accession>
<protein>
    <recommendedName>
        <fullName evidence="5">Alpha-galactosidase</fullName>
        <ecNumber evidence="5">3.2.1.22</ecNumber>
    </recommendedName>
    <alternativeName>
        <fullName evidence="5">Melibiase</fullName>
    </alternativeName>
</protein>
<dbReference type="EC" id="3.2.1.22" evidence="5"/>
<name>A0A851GLJ0_9BACT</name>
<dbReference type="SUPFAM" id="SSF51445">
    <property type="entry name" value="(Trans)glycosidases"/>
    <property type="match status" value="1"/>
</dbReference>